<keyword evidence="3" id="KW-1185">Reference proteome</keyword>
<organism evidence="2 3">
    <name type="scientific">Tegillarca granosa</name>
    <name type="common">Malaysian cockle</name>
    <name type="synonym">Anadara granosa</name>
    <dbReference type="NCBI Taxonomy" id="220873"/>
    <lineage>
        <taxon>Eukaryota</taxon>
        <taxon>Metazoa</taxon>
        <taxon>Spiralia</taxon>
        <taxon>Lophotrochozoa</taxon>
        <taxon>Mollusca</taxon>
        <taxon>Bivalvia</taxon>
        <taxon>Autobranchia</taxon>
        <taxon>Pteriomorphia</taxon>
        <taxon>Arcoida</taxon>
        <taxon>Arcoidea</taxon>
        <taxon>Arcidae</taxon>
        <taxon>Tegillarca</taxon>
    </lineage>
</organism>
<protein>
    <submittedName>
        <fullName evidence="2">Uncharacterized protein</fullName>
    </submittedName>
</protein>
<dbReference type="InterPro" id="IPR002347">
    <property type="entry name" value="SDR_fam"/>
</dbReference>
<comment type="caution">
    <text evidence="2">The sequence shown here is derived from an EMBL/GenBank/DDBJ whole genome shotgun (WGS) entry which is preliminary data.</text>
</comment>
<feature type="transmembrane region" description="Helical" evidence="1">
    <location>
        <begin position="325"/>
        <end position="345"/>
    </location>
</feature>
<reference evidence="2 3" key="1">
    <citation type="submission" date="2022-12" db="EMBL/GenBank/DDBJ databases">
        <title>Chromosome-level genome of Tegillarca granosa.</title>
        <authorList>
            <person name="Kim J."/>
        </authorList>
    </citation>
    <scope>NUCLEOTIDE SEQUENCE [LARGE SCALE GENOMIC DNA]</scope>
    <source>
        <strain evidence="2">Teg-2019</strain>
        <tissue evidence="2">Adductor muscle</tissue>
    </source>
</reference>
<dbReference type="InterPro" id="IPR052834">
    <property type="entry name" value="3KSR/17beta-HSD"/>
</dbReference>
<sequence length="391" mass="44129">MTDQRVALITGGNAGIGLTVAERLLSLYKDLQLCLACRNRVRAENACHALQLSHPEANISIIIMDTSSYPKLILIISAKESFLSENCVYMLTTGHGLLQQTDEDTPEGLKQIFATNLFGHFVLIQELKDTLLLGGSKSTQIVWTSSRAAAPNLFNIDDIQHSQSIDPYGVSKHTTDILSVALNDKLNSKGIYSHTTCPGLVMTNLTYGIMPYWCWILLLPFFFLVRNILMIQIFNEVVEIKFGIVENPCIGKIIAFTKHLLSEKTIQNVVKMFCIHISGMMRLFVGSLNYSSYNGSEALVIFETKCLEKIKFYPWILCFDYFRNYSPLIIFFLLCGFLSGGELLLHKVWLPSQRPETLDPRAKYCSQTNILGQCYIKKVKKELFILLANLV</sequence>
<accession>A0ABQ9FF92</accession>
<name>A0ABQ9FF92_TEGGR</name>
<evidence type="ECO:0000256" key="1">
    <source>
        <dbReference type="SAM" id="Phobius"/>
    </source>
</evidence>
<dbReference type="SUPFAM" id="SSF51735">
    <property type="entry name" value="NAD(P)-binding Rossmann-fold domains"/>
    <property type="match status" value="1"/>
</dbReference>
<dbReference type="PANTHER" id="PTHR44442:SF1">
    <property type="entry name" value="3-KETO-STEROID REDUCTASE_17-BETA-HYDROXYSTEROID DEHYDROGENASE 7"/>
    <property type="match status" value="1"/>
</dbReference>
<dbReference type="InterPro" id="IPR036291">
    <property type="entry name" value="NAD(P)-bd_dom_sf"/>
</dbReference>
<keyword evidence="1" id="KW-0472">Membrane</keyword>
<dbReference type="PANTHER" id="PTHR44442">
    <property type="entry name" value="3-KETO-STEROID REDUCTASE"/>
    <property type="match status" value="1"/>
</dbReference>
<evidence type="ECO:0000313" key="2">
    <source>
        <dbReference type="EMBL" id="KAJ8314340.1"/>
    </source>
</evidence>
<dbReference type="PRINTS" id="PR00081">
    <property type="entry name" value="GDHRDH"/>
</dbReference>
<feature type="transmembrane region" description="Helical" evidence="1">
    <location>
        <begin position="205"/>
        <end position="225"/>
    </location>
</feature>
<keyword evidence="1" id="KW-0812">Transmembrane</keyword>
<dbReference type="Proteomes" id="UP001217089">
    <property type="component" value="Unassembled WGS sequence"/>
</dbReference>
<dbReference type="Gene3D" id="3.40.50.720">
    <property type="entry name" value="NAD(P)-binding Rossmann-like Domain"/>
    <property type="match status" value="1"/>
</dbReference>
<gene>
    <name evidence="2" type="ORF">KUTeg_008901</name>
</gene>
<proteinExistence type="predicted"/>
<dbReference type="EMBL" id="JARBDR010000342">
    <property type="protein sequence ID" value="KAJ8314340.1"/>
    <property type="molecule type" value="Genomic_DNA"/>
</dbReference>
<dbReference type="Pfam" id="PF00106">
    <property type="entry name" value="adh_short"/>
    <property type="match status" value="1"/>
</dbReference>
<keyword evidence="1" id="KW-1133">Transmembrane helix</keyword>
<evidence type="ECO:0000313" key="3">
    <source>
        <dbReference type="Proteomes" id="UP001217089"/>
    </source>
</evidence>